<sequence length="267" mass="31314">MYINLKICFLLILMNHAKTASGQKSDKDLPPLLQKAAEEVIAGKYLDAFLDILNFQGTNVWTTDMPKKIMAYFHAQNVIFTISNLQLSIKNYLENLLYQPKQLLSDFQQVNHQQFQTAMKYLFRSKKNHFEMGNFVLDLDKIRERIFQSPGGNRTLFLVTLEKCFSALNSMECVDILSQVLRVSSMSYLQPDVIRSLPKDLHQDTFRNLSAVFKDLYDKTTANAQRTLYDWMKQILQKSYITNGMLNFKRKIYLSLWKHSQERVHLY</sequence>
<organism evidence="2 3">
    <name type="scientific">Pelodiscus sinensis</name>
    <name type="common">Chinese softshell turtle</name>
    <name type="synonym">Trionyx sinensis</name>
    <dbReference type="NCBI Taxonomy" id="13735"/>
    <lineage>
        <taxon>Eukaryota</taxon>
        <taxon>Metazoa</taxon>
        <taxon>Chordata</taxon>
        <taxon>Craniata</taxon>
        <taxon>Vertebrata</taxon>
        <taxon>Euteleostomi</taxon>
        <taxon>Archelosauria</taxon>
        <taxon>Testudinata</taxon>
        <taxon>Testudines</taxon>
        <taxon>Cryptodira</taxon>
        <taxon>Trionychia</taxon>
        <taxon>Trionychidae</taxon>
        <taxon>Pelodiscus</taxon>
    </lineage>
</organism>
<accession>K7FWF2</accession>
<keyword evidence="3" id="KW-1185">Reference proteome</keyword>
<dbReference type="EMBL" id="AGCU01017605">
    <property type="status" value="NOT_ANNOTATED_CDS"/>
    <property type="molecule type" value="Genomic_DNA"/>
</dbReference>
<dbReference type="EMBL" id="AGCU01017606">
    <property type="status" value="NOT_ANNOTATED_CDS"/>
    <property type="molecule type" value="Genomic_DNA"/>
</dbReference>
<reference evidence="3" key="2">
    <citation type="journal article" date="2013" name="Nat. Genet.">
        <title>The draft genomes of soft-shell turtle and green sea turtle yield insights into the development and evolution of the turtle-specific body plan.</title>
        <authorList>
            <person name="Wang Z."/>
            <person name="Pascual-Anaya J."/>
            <person name="Zadissa A."/>
            <person name="Li W."/>
            <person name="Niimura Y."/>
            <person name="Huang Z."/>
            <person name="Li C."/>
            <person name="White S."/>
            <person name="Xiong Z."/>
            <person name="Fang D."/>
            <person name="Wang B."/>
            <person name="Ming Y."/>
            <person name="Chen Y."/>
            <person name="Zheng Y."/>
            <person name="Kuraku S."/>
            <person name="Pignatelli M."/>
            <person name="Herrero J."/>
            <person name="Beal K."/>
            <person name="Nozawa M."/>
            <person name="Li Q."/>
            <person name="Wang J."/>
            <person name="Zhang H."/>
            <person name="Yu L."/>
            <person name="Shigenobu S."/>
            <person name="Wang J."/>
            <person name="Liu J."/>
            <person name="Flicek P."/>
            <person name="Searle S."/>
            <person name="Wang J."/>
            <person name="Kuratani S."/>
            <person name="Yin Y."/>
            <person name="Aken B."/>
            <person name="Zhang G."/>
            <person name="Irie N."/>
        </authorList>
    </citation>
    <scope>NUCLEOTIDE SEQUENCE [LARGE SCALE GENOMIC DNA]</scope>
    <source>
        <strain evidence="3">Daiwa-1</strain>
    </source>
</reference>
<dbReference type="Ensembl" id="ENSPSIT00000012421.1">
    <property type="protein sequence ID" value="ENSPSIP00000012362.1"/>
    <property type="gene ID" value="ENSPSIG00000011150.1"/>
</dbReference>
<feature type="signal peptide" evidence="1">
    <location>
        <begin position="1"/>
        <end position="22"/>
    </location>
</feature>
<dbReference type="Proteomes" id="UP000007267">
    <property type="component" value="Unassembled WGS sequence"/>
</dbReference>
<evidence type="ECO:0000313" key="2">
    <source>
        <dbReference type="Ensembl" id="ENSPSIP00000012362.1"/>
    </source>
</evidence>
<dbReference type="STRING" id="13735.ENSPSIP00000012362"/>
<dbReference type="HOGENOM" id="CLU_091036_0_0_1"/>
<feature type="chain" id="PRO_5003905840" evidence="1">
    <location>
        <begin position="23"/>
        <end position="267"/>
    </location>
</feature>
<dbReference type="AlphaFoldDB" id="K7FWF2"/>
<reference evidence="3" key="1">
    <citation type="submission" date="2011-10" db="EMBL/GenBank/DDBJ databases">
        <authorList>
            <consortium name="Soft-shell Turtle Genome Consortium"/>
        </authorList>
    </citation>
    <scope>NUCLEOTIDE SEQUENCE [LARGE SCALE GENOMIC DNA]</scope>
    <source>
        <strain evidence="3">Daiwa-1</strain>
    </source>
</reference>
<reference evidence="2" key="4">
    <citation type="submission" date="2025-09" db="UniProtKB">
        <authorList>
            <consortium name="Ensembl"/>
        </authorList>
    </citation>
    <scope>IDENTIFICATION</scope>
</reference>
<reference evidence="2" key="3">
    <citation type="submission" date="2025-08" db="UniProtKB">
        <authorList>
            <consortium name="Ensembl"/>
        </authorList>
    </citation>
    <scope>IDENTIFICATION</scope>
</reference>
<dbReference type="EMBL" id="AGCU01017607">
    <property type="status" value="NOT_ANNOTATED_CDS"/>
    <property type="molecule type" value="Genomic_DNA"/>
</dbReference>
<proteinExistence type="predicted"/>
<dbReference type="eggNOG" id="ENOG502QU5H">
    <property type="taxonomic scope" value="Eukaryota"/>
</dbReference>
<protein>
    <submittedName>
        <fullName evidence="2">Uncharacterized protein</fullName>
    </submittedName>
</protein>
<name>K7FWF2_PELSI</name>
<keyword evidence="1" id="KW-0732">Signal</keyword>
<evidence type="ECO:0000256" key="1">
    <source>
        <dbReference type="SAM" id="SignalP"/>
    </source>
</evidence>
<dbReference type="GeneTree" id="ENSGT00950000182957"/>
<evidence type="ECO:0000313" key="3">
    <source>
        <dbReference type="Proteomes" id="UP000007267"/>
    </source>
</evidence>